<dbReference type="Pfam" id="PF01361">
    <property type="entry name" value="Tautomerase"/>
    <property type="match status" value="1"/>
</dbReference>
<dbReference type="InterPro" id="IPR018191">
    <property type="entry name" value="4-OT"/>
</dbReference>
<evidence type="ECO:0000256" key="3">
    <source>
        <dbReference type="RuleBase" id="RU362032"/>
    </source>
</evidence>
<feature type="region of interest" description="Disordered" evidence="4">
    <location>
        <begin position="60"/>
        <end position="86"/>
    </location>
</feature>
<comment type="similarity">
    <text evidence="1 3">Belongs to the 4-oxalocrotonate tautomerase family.</text>
</comment>
<dbReference type="InterPro" id="IPR014347">
    <property type="entry name" value="Tautomerase/MIF_sf"/>
</dbReference>
<dbReference type="InterPro" id="IPR004370">
    <property type="entry name" value="4-OT-like_dom"/>
</dbReference>
<dbReference type="PANTHER" id="PTHR35530:SF1">
    <property type="entry name" value="2-HYDROXYMUCONATE TAUTOMERASE"/>
    <property type="match status" value="1"/>
</dbReference>
<dbReference type="Gene3D" id="3.30.429.10">
    <property type="entry name" value="Macrophage Migration Inhibitory Factor"/>
    <property type="match status" value="1"/>
</dbReference>
<keyword evidence="2 3" id="KW-0413">Isomerase</keyword>
<evidence type="ECO:0000256" key="2">
    <source>
        <dbReference type="ARBA" id="ARBA00023235"/>
    </source>
</evidence>
<dbReference type="EMBL" id="CP109441">
    <property type="protein sequence ID" value="WUV47233.1"/>
    <property type="molecule type" value="Genomic_DNA"/>
</dbReference>
<reference evidence="6" key="1">
    <citation type="submission" date="2022-10" db="EMBL/GenBank/DDBJ databases">
        <title>The complete genomes of actinobacterial strains from the NBC collection.</title>
        <authorList>
            <person name="Joergensen T.S."/>
            <person name="Alvarez Arevalo M."/>
            <person name="Sterndorff E.B."/>
            <person name="Faurdal D."/>
            <person name="Vuksanovic O."/>
            <person name="Mourched A.-S."/>
            <person name="Charusanti P."/>
            <person name="Shaw S."/>
            <person name="Blin K."/>
            <person name="Weber T."/>
        </authorList>
    </citation>
    <scope>NUCLEOTIDE SEQUENCE</scope>
    <source>
        <strain evidence="6">NBC_01482</strain>
    </source>
</reference>
<evidence type="ECO:0000256" key="4">
    <source>
        <dbReference type="SAM" id="MobiDB-lite"/>
    </source>
</evidence>
<sequence>MPYVNIKVTNEGVTREQKTQLIKGVTDLLRDVLGKDPATTFVVIDEVELTDWGIGGMNVEDWRKQPQARAPGHKSGKPSPIEHTST</sequence>
<dbReference type="Proteomes" id="UP001432062">
    <property type="component" value="Chromosome"/>
</dbReference>
<proteinExistence type="inferred from homology"/>
<keyword evidence="7" id="KW-1185">Reference proteome</keyword>
<name>A0ABZ1YVS0_9NOCA</name>
<dbReference type="EC" id="5.3.2.-" evidence="3"/>
<evidence type="ECO:0000313" key="6">
    <source>
        <dbReference type="EMBL" id="WUV47233.1"/>
    </source>
</evidence>
<feature type="domain" description="4-oxalocrotonate tautomerase-like" evidence="5">
    <location>
        <begin position="2"/>
        <end position="60"/>
    </location>
</feature>
<evidence type="ECO:0000259" key="5">
    <source>
        <dbReference type="Pfam" id="PF01361"/>
    </source>
</evidence>
<gene>
    <name evidence="6" type="ORF">OG563_03030</name>
</gene>
<evidence type="ECO:0000256" key="1">
    <source>
        <dbReference type="ARBA" id="ARBA00006723"/>
    </source>
</evidence>
<accession>A0ABZ1YVS0</accession>
<dbReference type="RefSeq" id="WP_329411278.1">
    <property type="nucleotide sequence ID" value="NZ_CP109441.1"/>
</dbReference>
<dbReference type="SUPFAM" id="SSF55331">
    <property type="entry name" value="Tautomerase/MIF"/>
    <property type="match status" value="1"/>
</dbReference>
<dbReference type="PANTHER" id="PTHR35530">
    <property type="entry name" value="TAUTOMERASE-RELATED"/>
    <property type="match status" value="1"/>
</dbReference>
<evidence type="ECO:0000313" key="7">
    <source>
        <dbReference type="Proteomes" id="UP001432062"/>
    </source>
</evidence>
<protein>
    <recommendedName>
        <fullName evidence="3">Tautomerase</fullName>
        <ecNumber evidence="3">5.3.2.-</ecNumber>
    </recommendedName>
</protein>
<organism evidence="6 7">
    <name type="scientific">Nocardia vinacea</name>
    <dbReference type="NCBI Taxonomy" id="96468"/>
    <lineage>
        <taxon>Bacteria</taxon>
        <taxon>Bacillati</taxon>
        <taxon>Actinomycetota</taxon>
        <taxon>Actinomycetes</taxon>
        <taxon>Mycobacteriales</taxon>
        <taxon>Nocardiaceae</taxon>
        <taxon>Nocardia</taxon>
    </lineage>
</organism>
<dbReference type="NCBIfam" id="TIGR00013">
    <property type="entry name" value="taut"/>
    <property type="match status" value="1"/>
</dbReference>